<dbReference type="PANTHER" id="PTHR10996">
    <property type="entry name" value="2-HYDROXYACID DEHYDROGENASE-RELATED"/>
    <property type="match status" value="1"/>
</dbReference>
<accession>A0A8J5QKR8</accession>
<dbReference type="RefSeq" id="XP_049260559.1">
    <property type="nucleotide sequence ID" value="XM_049410309.1"/>
</dbReference>
<sequence length="343" mass="38691">MSTKPKVLRVGQIEYAHERWNQLESIAEIIDCTSQSREEFIHDLKTKYSDVTCVSRTFYSYPMTGKLDKEIAEAMSPTVKTLSHNGAGYDHIVVDEFTKKGIQVSNVTFPVEDPTADTAIYLMLGCMRNFQQGRELLRSGNWPKNGGVEAGGVRMGHTPKGKVVGILGMGRIGRAIRDRLIPFKFNRIIYYNRNRLDPELEGASAEYVSFDELLQSSDIIIVSMPLNESTTHMINPKTIEKMKDGVIIINIARGAIIDEQHLPKYLKSGKISSFGSDVFEKEPIVSPDLYNLPNVITLPHMGTHAIEALKYMEEWVVDNIECFINTGKVKTIVPEQYNMKILE</sequence>
<dbReference type="AlphaFoldDB" id="A0A8J5QKR8"/>
<dbReference type="InterPro" id="IPR029752">
    <property type="entry name" value="D-isomer_DH_CS1"/>
</dbReference>
<evidence type="ECO:0000313" key="7">
    <source>
        <dbReference type="Proteomes" id="UP000694255"/>
    </source>
</evidence>
<dbReference type="OrthoDB" id="9991913at2759"/>
<dbReference type="PROSITE" id="PS00065">
    <property type="entry name" value="D_2_HYDROXYACID_DH_1"/>
    <property type="match status" value="1"/>
</dbReference>
<dbReference type="EMBL" id="JAGSYN010000333">
    <property type="protein sequence ID" value="KAG7660325.1"/>
    <property type="molecule type" value="Genomic_DNA"/>
</dbReference>
<dbReference type="Proteomes" id="UP000694255">
    <property type="component" value="Unassembled WGS sequence"/>
</dbReference>
<feature type="domain" description="D-isomer specific 2-hydroxyacid dehydrogenase catalytic" evidence="4">
    <location>
        <begin position="26"/>
        <end position="333"/>
    </location>
</feature>
<name>A0A8J5QKR8_9ASCO</name>
<evidence type="ECO:0000256" key="2">
    <source>
        <dbReference type="ARBA" id="ARBA00023002"/>
    </source>
</evidence>
<evidence type="ECO:0000313" key="6">
    <source>
        <dbReference type="EMBL" id="KAG7660325.1"/>
    </source>
</evidence>
<dbReference type="InterPro" id="IPR029753">
    <property type="entry name" value="D-isomer_DH_CS"/>
</dbReference>
<feature type="domain" description="D-isomer specific 2-hydroxyacid dehydrogenase NAD-binding" evidence="5">
    <location>
        <begin position="121"/>
        <end position="302"/>
    </location>
</feature>
<dbReference type="GO" id="GO:0051287">
    <property type="term" value="F:NAD binding"/>
    <property type="evidence" value="ECO:0007669"/>
    <property type="project" value="InterPro"/>
</dbReference>
<evidence type="ECO:0000256" key="3">
    <source>
        <dbReference type="RuleBase" id="RU003719"/>
    </source>
</evidence>
<keyword evidence="2 3" id="KW-0560">Oxidoreductase</keyword>
<gene>
    <name evidence="6" type="ORF">J8A68_006168</name>
</gene>
<dbReference type="FunFam" id="3.40.50.720:FF:000026">
    <property type="entry name" value="Glyoxylate/hydroxypyruvate reductase B"/>
    <property type="match status" value="1"/>
</dbReference>
<comment type="caution">
    <text evidence="6">The sequence shown here is derived from an EMBL/GenBank/DDBJ whole genome shotgun (WGS) entry which is preliminary data.</text>
</comment>
<dbReference type="GO" id="GO:0016618">
    <property type="term" value="F:hydroxypyruvate reductase [NAD(P)H] activity"/>
    <property type="evidence" value="ECO:0007669"/>
    <property type="project" value="TreeGrafter"/>
</dbReference>
<dbReference type="GO" id="GO:0030267">
    <property type="term" value="F:glyoxylate reductase (NADPH) activity"/>
    <property type="evidence" value="ECO:0007669"/>
    <property type="project" value="TreeGrafter"/>
</dbReference>
<organism evidence="6 7">
    <name type="scientific">[Candida] subhashii</name>
    <dbReference type="NCBI Taxonomy" id="561895"/>
    <lineage>
        <taxon>Eukaryota</taxon>
        <taxon>Fungi</taxon>
        <taxon>Dikarya</taxon>
        <taxon>Ascomycota</taxon>
        <taxon>Saccharomycotina</taxon>
        <taxon>Pichiomycetes</taxon>
        <taxon>Debaryomycetaceae</taxon>
        <taxon>Spathaspora</taxon>
    </lineage>
</organism>
<dbReference type="PANTHER" id="PTHR10996:SF257">
    <property type="entry name" value="GLYOXYLATE REDUCTASE 1"/>
    <property type="match status" value="1"/>
</dbReference>
<dbReference type="CDD" id="cd12168">
    <property type="entry name" value="Mand_dh_like"/>
    <property type="match status" value="1"/>
</dbReference>
<proteinExistence type="inferred from homology"/>
<dbReference type="InterPro" id="IPR050223">
    <property type="entry name" value="D-isomer_2-hydroxyacid_DH"/>
</dbReference>
<dbReference type="InterPro" id="IPR006139">
    <property type="entry name" value="D-isomer_2_OHA_DH_cat_dom"/>
</dbReference>
<evidence type="ECO:0000259" key="4">
    <source>
        <dbReference type="Pfam" id="PF00389"/>
    </source>
</evidence>
<protein>
    <submittedName>
        <fullName evidence="6">GOR1</fullName>
    </submittedName>
</protein>
<dbReference type="GO" id="GO:0005829">
    <property type="term" value="C:cytosol"/>
    <property type="evidence" value="ECO:0007669"/>
    <property type="project" value="TreeGrafter"/>
</dbReference>
<dbReference type="Pfam" id="PF02826">
    <property type="entry name" value="2-Hacid_dh_C"/>
    <property type="match status" value="1"/>
</dbReference>
<dbReference type="PROSITE" id="PS00671">
    <property type="entry name" value="D_2_HYDROXYACID_DH_3"/>
    <property type="match status" value="1"/>
</dbReference>
<evidence type="ECO:0000256" key="1">
    <source>
        <dbReference type="ARBA" id="ARBA00005854"/>
    </source>
</evidence>
<evidence type="ECO:0000259" key="5">
    <source>
        <dbReference type="Pfam" id="PF02826"/>
    </source>
</evidence>
<dbReference type="Pfam" id="PF00389">
    <property type="entry name" value="2-Hacid_dh"/>
    <property type="match status" value="1"/>
</dbReference>
<dbReference type="GeneID" id="73472967"/>
<comment type="similarity">
    <text evidence="1 3">Belongs to the D-isomer specific 2-hydroxyacid dehydrogenase family.</text>
</comment>
<keyword evidence="7" id="KW-1185">Reference proteome</keyword>
<dbReference type="InterPro" id="IPR006140">
    <property type="entry name" value="D-isomer_DH_NAD-bd"/>
</dbReference>
<reference evidence="6 7" key="1">
    <citation type="journal article" date="2021" name="DNA Res.">
        <title>Genome analysis of Candida subhashii reveals its hybrid nature and dual mitochondrial genome conformations.</title>
        <authorList>
            <person name="Mixao V."/>
            <person name="Hegedusova E."/>
            <person name="Saus E."/>
            <person name="Pryszcz L.P."/>
            <person name="Cillingova A."/>
            <person name="Nosek J."/>
            <person name="Gabaldon T."/>
        </authorList>
    </citation>
    <scope>NUCLEOTIDE SEQUENCE [LARGE SCALE GENOMIC DNA]</scope>
    <source>
        <strain evidence="6 7">CBS 10753</strain>
    </source>
</reference>